<gene>
    <name evidence="2" type="ORF">GCM10023322_40100</name>
</gene>
<dbReference type="PANTHER" id="PTHR28004:SF8">
    <property type="entry name" value="D-SERINE DEAMINASE"/>
    <property type="match status" value="1"/>
</dbReference>
<dbReference type="SUPFAM" id="SSF51419">
    <property type="entry name" value="PLP-binding barrel"/>
    <property type="match status" value="1"/>
</dbReference>
<dbReference type="Pfam" id="PF14031">
    <property type="entry name" value="D-ser_dehydrat"/>
    <property type="match status" value="1"/>
</dbReference>
<evidence type="ECO:0000313" key="2">
    <source>
        <dbReference type="EMBL" id="GAA5188747.1"/>
    </source>
</evidence>
<evidence type="ECO:0000313" key="3">
    <source>
        <dbReference type="Proteomes" id="UP001501570"/>
    </source>
</evidence>
<dbReference type="SMART" id="SM01119">
    <property type="entry name" value="D-ser_dehydrat"/>
    <property type="match status" value="1"/>
</dbReference>
<evidence type="ECO:0000259" key="1">
    <source>
        <dbReference type="SMART" id="SM01119"/>
    </source>
</evidence>
<dbReference type="EMBL" id="BAABJQ010000011">
    <property type="protein sequence ID" value="GAA5188747.1"/>
    <property type="molecule type" value="Genomic_DNA"/>
</dbReference>
<organism evidence="2 3">
    <name type="scientific">Rugosimonospora acidiphila</name>
    <dbReference type="NCBI Taxonomy" id="556531"/>
    <lineage>
        <taxon>Bacteria</taxon>
        <taxon>Bacillati</taxon>
        <taxon>Actinomycetota</taxon>
        <taxon>Actinomycetes</taxon>
        <taxon>Micromonosporales</taxon>
        <taxon>Micromonosporaceae</taxon>
        <taxon>Rugosimonospora</taxon>
    </lineage>
</organism>
<sequence length="395" mass="42070">MTIDSGLPAIESGLPDWRDKGFWAPDTPEDPVGRRLVDGPFTWPLLVARDAALRHNVATMAGYLADRGVLHAPHAKTTMAPSLIAAQLAAGAWGLSAATANHVLVYRRAGARRVLLANQLLDPRPLGWLARSLDADPDFELLSYVDSLEGVAALAGTQGDRPLRVLVEVGYPDGRTGCRTVPEALAVARAAAASPRLEVAGVAGYEGKLSTVDEVRDFLGTLREAAETLRADGCAPADGPLIVSAGGSVYFDVVAEELSGHGHDVIARPGAYVAHDHGFYAERSPLAATLRPALELWAQVLSVPEPGLAIVGMGRRDAPYDEGLPVLLCHADGRPATGEVTALNDQHAYLRADGLRPGDVLRFGISHPCSAFDRWRVIPVVDDADRVTDLIRTYF</sequence>
<comment type="caution">
    <text evidence="2">The sequence shown here is derived from an EMBL/GenBank/DDBJ whole genome shotgun (WGS) entry which is preliminary data.</text>
</comment>
<dbReference type="InterPro" id="IPR042208">
    <property type="entry name" value="D-ser_dehydrat-like_sf"/>
</dbReference>
<accession>A0ABP9RZQ4</accession>
<dbReference type="PANTHER" id="PTHR28004">
    <property type="entry name" value="ZGC:162816-RELATED"/>
    <property type="match status" value="1"/>
</dbReference>
<reference evidence="3" key="1">
    <citation type="journal article" date="2019" name="Int. J. Syst. Evol. Microbiol.">
        <title>The Global Catalogue of Microorganisms (GCM) 10K type strain sequencing project: providing services to taxonomists for standard genome sequencing and annotation.</title>
        <authorList>
            <consortium name="The Broad Institute Genomics Platform"/>
            <consortium name="The Broad Institute Genome Sequencing Center for Infectious Disease"/>
            <person name="Wu L."/>
            <person name="Ma J."/>
        </authorList>
    </citation>
    <scope>NUCLEOTIDE SEQUENCE [LARGE SCALE GENOMIC DNA]</scope>
    <source>
        <strain evidence="3">JCM 18304</strain>
    </source>
</reference>
<proteinExistence type="predicted"/>
<protein>
    <submittedName>
        <fullName evidence="2">Alanine racemase</fullName>
    </submittedName>
</protein>
<dbReference type="Gene3D" id="3.20.20.10">
    <property type="entry name" value="Alanine racemase"/>
    <property type="match status" value="1"/>
</dbReference>
<dbReference type="RefSeq" id="WP_345631634.1">
    <property type="nucleotide sequence ID" value="NZ_BAABJQ010000011.1"/>
</dbReference>
<dbReference type="Proteomes" id="UP001501570">
    <property type="component" value="Unassembled WGS sequence"/>
</dbReference>
<keyword evidence="3" id="KW-1185">Reference proteome</keyword>
<name>A0ABP9RZQ4_9ACTN</name>
<dbReference type="InterPro" id="IPR029066">
    <property type="entry name" value="PLP-binding_barrel"/>
</dbReference>
<feature type="domain" description="D-serine dehydratase-like" evidence="1">
    <location>
        <begin position="293"/>
        <end position="382"/>
    </location>
</feature>
<dbReference type="InterPro" id="IPR051466">
    <property type="entry name" value="D-amino_acid_metab_enzyme"/>
</dbReference>
<dbReference type="Gene3D" id="2.40.37.20">
    <property type="entry name" value="D-serine dehydratase-like domain"/>
    <property type="match status" value="1"/>
</dbReference>
<dbReference type="InterPro" id="IPR026956">
    <property type="entry name" value="D-ser_dehydrat-like_dom"/>
</dbReference>